<dbReference type="InterPro" id="IPR029033">
    <property type="entry name" value="His_PPase_superfam"/>
</dbReference>
<evidence type="ECO:0000313" key="2">
    <source>
        <dbReference type="Proteomes" id="UP000365807"/>
    </source>
</evidence>
<comment type="caution">
    <text evidence="1">The sequence shown here is derived from an EMBL/GenBank/DDBJ whole genome shotgun (WGS) entry which is preliminary data.</text>
</comment>
<gene>
    <name evidence="1" type="ORF">C6T04_00720</name>
</gene>
<dbReference type="EMBL" id="AACGFG010000001">
    <property type="protein sequence ID" value="EAK4357458.1"/>
    <property type="molecule type" value="Genomic_DNA"/>
</dbReference>
<dbReference type="OrthoDB" id="9810154at2"/>
<dbReference type="CDD" id="cd07067">
    <property type="entry name" value="HP_PGM_like"/>
    <property type="match status" value="1"/>
</dbReference>
<dbReference type="eggNOG" id="COG2062">
    <property type="taxonomic scope" value="Bacteria"/>
</dbReference>
<dbReference type="Gene3D" id="3.40.50.1240">
    <property type="entry name" value="Phosphoglycerate mutase-like"/>
    <property type="match status" value="1"/>
</dbReference>
<protein>
    <submittedName>
        <fullName evidence="1">Histidine phosphatase family protein</fullName>
    </submittedName>
</protein>
<dbReference type="Proteomes" id="UP000365807">
    <property type="component" value="Unassembled WGS sequence"/>
</dbReference>
<dbReference type="RefSeq" id="WP_002781790.1">
    <property type="nucleotide sequence ID" value="NZ_AANHVQ020000008.1"/>
</dbReference>
<sequence length="169" mass="19962">MKKIYILRHAKAVKDEEVQDFDRKLNKRGKEDLEKLFYNLKTHEIKFDFILSSPSKRTAKTAKKIAEFYNFDKEKIQFIDELYLANLSKIYQILQTIDKKYNEVLLVGHNPTLMELGEFLGSLCLTSFPTSSMLCLEFDIEDFKDLKAHSGKVIFFEHVRKLKEEKELD</sequence>
<proteinExistence type="predicted"/>
<name>A0A0Q2IGB7_CAMCO</name>
<accession>A0A0Q2IGB7</accession>
<dbReference type="STRING" id="195.ATE51_01624"/>
<dbReference type="InterPro" id="IPR013078">
    <property type="entry name" value="His_Pase_superF_clade-1"/>
</dbReference>
<dbReference type="Pfam" id="PF00300">
    <property type="entry name" value="His_Phos_1"/>
    <property type="match status" value="1"/>
</dbReference>
<dbReference type="SUPFAM" id="SSF53254">
    <property type="entry name" value="Phosphoglycerate mutase-like"/>
    <property type="match status" value="1"/>
</dbReference>
<reference evidence="1 2" key="1">
    <citation type="submission" date="2018-06" db="EMBL/GenBank/DDBJ databases">
        <authorList>
            <consortium name="NARMS: The National Antimicrobial Resistance Monitoring System"/>
        </authorList>
    </citation>
    <scope>NUCLEOTIDE SEQUENCE [LARGE SCALE GENOMIC DNA]</scope>
    <source>
        <strain evidence="1 2">FSIS11807978</strain>
    </source>
</reference>
<dbReference type="AlphaFoldDB" id="A0A0Q2IGB7"/>
<evidence type="ECO:0000313" key="1">
    <source>
        <dbReference type="EMBL" id="EAK4357458.1"/>
    </source>
</evidence>
<dbReference type="KEGG" id="ccoo:ATE51_01624"/>
<organism evidence="1 2">
    <name type="scientific">Campylobacter coli</name>
    <dbReference type="NCBI Taxonomy" id="195"/>
    <lineage>
        <taxon>Bacteria</taxon>
        <taxon>Pseudomonadati</taxon>
        <taxon>Campylobacterota</taxon>
        <taxon>Epsilonproteobacteria</taxon>
        <taxon>Campylobacterales</taxon>
        <taxon>Campylobacteraceae</taxon>
        <taxon>Campylobacter</taxon>
    </lineage>
</organism>